<dbReference type="InterPro" id="IPR058593">
    <property type="entry name" value="ARB_07466-like_C"/>
</dbReference>
<feature type="transmembrane region" description="Helical" evidence="2">
    <location>
        <begin position="485"/>
        <end position="506"/>
    </location>
</feature>
<keyword evidence="5" id="KW-1185">Reference proteome</keyword>
<evidence type="ECO:0000313" key="5">
    <source>
        <dbReference type="Proteomes" id="UP000239814"/>
    </source>
</evidence>
<evidence type="ECO:0000259" key="3">
    <source>
        <dbReference type="Pfam" id="PF26571"/>
    </source>
</evidence>
<feature type="domain" description="ARB-07466-like C-terminal" evidence="3">
    <location>
        <begin position="991"/>
        <end position="1095"/>
    </location>
</feature>
<accession>A0A2S0KJR3</accession>
<sequence length="1543" mass="162774">MTQPWATAHVDAELHYGDLDQELVRRLSRSSEIAARAVQKNFTQLSQNAQKTFERMETAYDRRMQALEKRTGRAVVTVNKRLDKVTKKVDVKVDLDPPSVRKRVSAVNKEIRGVDKRVGVDVDVDKKAAARGARRATEEAQRTANRNPVEIPVRMNRMTAVNTLSTTMSMLTGFAVRSTKVLTKFTALAGLATVAVGALVPVIGALGSGLAAVGGAAGVWAIGGIAALGAAAVGLKVAFTGVGEAIKNSLDPEKAEEFAAAMEKLSPAARETVRAIQSIGQAWKDAGVQAAVQEAFFAGLAPGIAQLTRWITPLKNSLMTVAEGFNLGADSALRLINSANGISATGRLLDHAGRMGGKLGQAVFGAIPGFVALGSAATQVLSPMTDGLGSMADEWSRNLLAMQASGELQQKMQGLLDTASQFGRVLAEVGTIIGGVFRAASAAGNGNPLAGWEASLQKISDWVNGPVGQGALTSFFESATAAMGAILPVLLQVAGVIGAVVAPIIADLATSIGPALVPAIQAIGEGIAGLTPMFSFFGEVLATVIRWITPLLPLLVQMAPSLLVIVGAAMGFLKVIKIIDLLKKAWLAFNVVFAMSPVGLIITAVVALVAALALFFTKTEVGRRIWETCWNAIKTAAVAVWEWFKTNLLPGLQAGLQLIGQVVMWLWQNVMQPAWQGIQVVIGVVWNIIKGYFTVWMTVIRAVAAVVMWLWNTIISPAFQGIRTVIGVVWGIVRGIFNAWMAVIRTLASVVMWLWNSIVQPAISGIGSVISTVYNSVIRPVWDAFKSALESVGEVVGKVVGWIKDRWNDMSTGFRIVKDKFGEYIENVKGFFTGLWNKVREIVDKIVEKFNSIKDKVKGAVSWIPGLAVGGLVPALAGGGSVAARRLAAGGTTASTAIEPGTFIINARQTRRNKKLLRKLAPSGRTISGPGTGTSDSIVGKWGGKENSRVSTGEYAVPPARANEIMPWLLALNAGAKVGRMLGDLLPGFDAGGLTPHAQSVRKYIFEKWPSIKDIGGYRPPDGYNEHSTGNALDVMIPDWSGAGKRTGDEVLAWAQKNADALGYTHAIWQQKFFPKSNPDGSMMEDRGSPTQNHMDHVHLFMNDEPKGGIAAVGGPDSAGISNSDAGNLGSTSFSSGSSSTPIGSGISTSSGGSASWGNSGGGSKFNSATEAKRGGVTPVWIENWPASIGGGGSGGSDLSSTVSGDPSSLSTGSGNLPAKKDLKKGASKQDMMDAVYRIGKEKGMSDEEILAAGETLLAESDGKNYANSNVPESLSRPHDAVGSDHKSVGVMQQQVGMGWGELDQLMDPEYAIGRFYDEMKKNPGSGPAHQRAQSVQRSAFSDGSNYLAKEGEAKKLLEQSKKNALPVTPEGTVPVTVTNGDDVGTTPPPSGATPAPSTPQATDASQDIGLPDLSGNRSTMAGNTAAWGVKLGMSRDSAAAKYADPAASVASAFVGGQTAAALDPFGFDYEPHWKQAGLRYMQDNQQRDDGTKTLATAITELANRPIQIIIQGGAGDSEEVANKVMDRVKAEQKKTMRRHLIT</sequence>
<feature type="region of interest" description="Disordered" evidence="1">
    <location>
        <begin position="1105"/>
        <end position="1171"/>
    </location>
</feature>
<feature type="transmembrane region" description="Helical" evidence="2">
    <location>
        <begin position="219"/>
        <end position="239"/>
    </location>
</feature>
<feature type="transmembrane region" description="Helical" evidence="2">
    <location>
        <begin position="585"/>
        <end position="616"/>
    </location>
</feature>
<evidence type="ECO:0000256" key="2">
    <source>
        <dbReference type="SAM" id="Phobius"/>
    </source>
</evidence>
<name>A0A2S0KJR3_9ACTN</name>
<keyword evidence="2" id="KW-0812">Transmembrane</keyword>
<dbReference type="RefSeq" id="WP_105943584.1">
    <property type="nucleotide sequence ID" value="NZ_CP027433.1"/>
</dbReference>
<dbReference type="Gene3D" id="1.20.120.20">
    <property type="entry name" value="Apolipoprotein"/>
    <property type="match status" value="1"/>
</dbReference>
<reference evidence="4 5" key="1">
    <citation type="submission" date="2018-03" db="EMBL/GenBank/DDBJ databases">
        <title>Characteristics and genome of n-alkane degrading marine bacteria Gordonia iterans isolated from crude oil contaminated in Tae-an, South Korea.</title>
        <authorList>
            <person name="Lee S.-S."/>
            <person name="Kim H."/>
        </authorList>
    </citation>
    <scope>NUCLEOTIDE SEQUENCE [LARGE SCALE GENOMIC DNA]</scope>
    <source>
        <strain evidence="4 5">Co17</strain>
    </source>
</reference>
<keyword evidence="2" id="KW-0472">Membrane</keyword>
<feature type="region of interest" description="Disordered" evidence="1">
    <location>
        <begin position="922"/>
        <end position="951"/>
    </location>
</feature>
<feature type="compositionally biased region" description="Low complexity" evidence="1">
    <location>
        <begin position="1130"/>
        <end position="1158"/>
    </location>
</feature>
<feature type="region of interest" description="Disordered" evidence="1">
    <location>
        <begin position="1360"/>
        <end position="1418"/>
    </location>
</feature>
<dbReference type="OrthoDB" id="4629613at2"/>
<feature type="transmembrane region" description="Helical" evidence="2">
    <location>
        <begin position="187"/>
        <end position="213"/>
    </location>
</feature>
<feature type="compositionally biased region" description="Polar residues" evidence="1">
    <location>
        <begin position="1206"/>
        <end position="1215"/>
    </location>
</feature>
<feature type="transmembrane region" description="Helical" evidence="2">
    <location>
        <begin position="527"/>
        <end position="548"/>
    </location>
</feature>
<feature type="transmembrane region" description="Helical" evidence="2">
    <location>
        <begin position="731"/>
        <end position="755"/>
    </location>
</feature>
<dbReference type="Proteomes" id="UP000239814">
    <property type="component" value="Chromosome"/>
</dbReference>
<organism evidence="4 5">
    <name type="scientific">Gordonia iterans</name>
    <dbReference type="NCBI Taxonomy" id="1004901"/>
    <lineage>
        <taxon>Bacteria</taxon>
        <taxon>Bacillati</taxon>
        <taxon>Actinomycetota</taxon>
        <taxon>Actinomycetes</taxon>
        <taxon>Mycobacteriales</taxon>
        <taxon>Gordoniaceae</taxon>
        <taxon>Gordonia</taxon>
    </lineage>
</organism>
<feature type="transmembrane region" description="Helical" evidence="2">
    <location>
        <begin position="699"/>
        <end position="719"/>
    </location>
</feature>
<feature type="transmembrane region" description="Helical" evidence="2">
    <location>
        <begin position="554"/>
        <end position="573"/>
    </location>
</feature>
<proteinExistence type="predicted"/>
<evidence type="ECO:0000256" key="1">
    <source>
        <dbReference type="SAM" id="MobiDB-lite"/>
    </source>
</evidence>
<feature type="compositionally biased region" description="Low complexity" evidence="1">
    <location>
        <begin position="1367"/>
        <end position="1386"/>
    </location>
</feature>
<dbReference type="EMBL" id="CP027433">
    <property type="protein sequence ID" value="AVM01881.1"/>
    <property type="molecule type" value="Genomic_DNA"/>
</dbReference>
<evidence type="ECO:0000313" key="4">
    <source>
        <dbReference type="EMBL" id="AVM01881.1"/>
    </source>
</evidence>
<protein>
    <recommendedName>
        <fullName evidence="3">ARB-07466-like C-terminal domain-containing protein</fullName>
    </recommendedName>
</protein>
<gene>
    <name evidence="4" type="ORF">C6V83_18050</name>
</gene>
<dbReference type="Pfam" id="PF26571">
    <property type="entry name" value="VldE"/>
    <property type="match status" value="1"/>
</dbReference>
<feature type="region of interest" description="Disordered" evidence="1">
    <location>
        <begin position="1183"/>
        <end position="1230"/>
    </location>
</feature>
<dbReference type="KEGG" id="git:C6V83_18050"/>
<keyword evidence="2" id="KW-1133">Transmembrane helix</keyword>